<dbReference type="Gene3D" id="3.30.930.30">
    <property type="match status" value="1"/>
</dbReference>
<keyword evidence="2" id="KW-0184">Conjugation</keyword>
<dbReference type="EMBL" id="JAAISW010000095">
    <property type="protein sequence ID" value="NSJ46836.1"/>
    <property type="molecule type" value="Genomic_DNA"/>
</dbReference>
<dbReference type="InterPro" id="IPR005053">
    <property type="entry name" value="MobA_MobL"/>
</dbReference>
<comment type="caution">
    <text evidence="4">The sequence shown here is derived from an EMBL/GenBank/DDBJ whole genome shotgun (WGS) entry which is preliminary data.</text>
</comment>
<protein>
    <submittedName>
        <fullName evidence="4">MobA/MobL family protein</fullName>
    </submittedName>
</protein>
<accession>A0ABD6LRJ5</accession>
<dbReference type="Pfam" id="PF03389">
    <property type="entry name" value="MobA_MobL"/>
    <property type="match status" value="1"/>
</dbReference>
<organism evidence="4 5">
    <name type="scientific">Enterocloster clostridioformis</name>
    <dbReference type="NCBI Taxonomy" id="1531"/>
    <lineage>
        <taxon>Bacteria</taxon>
        <taxon>Bacillati</taxon>
        <taxon>Bacillota</taxon>
        <taxon>Clostridia</taxon>
        <taxon>Lachnospirales</taxon>
        <taxon>Lachnospiraceae</taxon>
        <taxon>Enterocloster</taxon>
    </lineage>
</organism>
<dbReference type="RefSeq" id="WP_173877589.1">
    <property type="nucleotide sequence ID" value="NZ_JAAISW010000095.1"/>
</dbReference>
<evidence type="ECO:0000259" key="3">
    <source>
        <dbReference type="Pfam" id="PF03389"/>
    </source>
</evidence>
<evidence type="ECO:0000313" key="5">
    <source>
        <dbReference type="Proteomes" id="UP000719916"/>
    </source>
</evidence>
<evidence type="ECO:0000313" key="4">
    <source>
        <dbReference type="EMBL" id="NSJ46836.1"/>
    </source>
</evidence>
<dbReference type="Proteomes" id="UP000719916">
    <property type="component" value="Unassembled WGS sequence"/>
</dbReference>
<reference evidence="4 5" key="1">
    <citation type="journal article" date="2020" name="Cell Host Microbe">
        <title>Functional and Genomic Variation between Human-Derived Isolates of Lachnospiraceae Reveals Inter- and Intra-Species Diversity.</title>
        <authorList>
            <person name="Sorbara M.T."/>
            <person name="Littmann E.R."/>
            <person name="Fontana E."/>
            <person name="Moody T.U."/>
            <person name="Kohout C.E."/>
            <person name="Gjonbalaj M."/>
            <person name="Eaton V."/>
            <person name="Seok R."/>
            <person name="Leiner I.M."/>
            <person name="Pamer E.G."/>
        </authorList>
    </citation>
    <scope>NUCLEOTIDE SEQUENCE [LARGE SCALE GENOMIC DNA]</scope>
    <source>
        <strain evidence="4 5">MSK.2.26</strain>
    </source>
</reference>
<comment type="similarity">
    <text evidence="1">Belongs to the MobA/MobL family.</text>
</comment>
<proteinExistence type="inferred from homology"/>
<feature type="domain" description="MobA/MobL protein" evidence="3">
    <location>
        <begin position="24"/>
        <end position="264"/>
    </location>
</feature>
<dbReference type="AlphaFoldDB" id="A0ABD6LRJ5"/>
<gene>
    <name evidence="4" type="ORF">G5B26_25545</name>
</gene>
<sequence>MTVKNISTRAKICGRSANCTGGHSAVEQASYISREKMYCEYDGQTYYPKYSEDLVHCEVLLPENAPEEYKDPYVLWNSVELVEKAKDAQLARTFRIELPNEWSYDLAKEVVKDYCERNFVSKGMCVQYAIHDSENKQGQRNLHCHIMLTLRSLDEQGKWMPKQRKVYQRDENGERIPDINKKTGQQKVDKQNRKQWKCTTIQTNDWNSKENAKIWRKDLADTINAVNSKIGMTDKYWEYRSFKEQGLDLIPQIHLGEKASAMERAGIRTIRGDINREIIAKNAVINAARAAYERAKEELAEVMAIPVTVAKAFKSEIIDVIRKIAERNNNRLTLPIMKGKFIGAVSDRASLQDKAKMEAYVQSKGWTTFDEMQADRKAMQGRYDELQKSRGDMTERMDYLEKLLAFHEQYEPYQQVNAEYWKLKKAEDKNGKPLGFFKKSQAEEFKKKHQTELNTYKIHRDVLKDMIKEPDKKITPKAWQKELDGLKERYQKTERPLSDATLDLAKMEVLNHNKRDLERMLENESHKRTVSRDRNITI</sequence>
<evidence type="ECO:0000256" key="1">
    <source>
        <dbReference type="ARBA" id="ARBA00010873"/>
    </source>
</evidence>
<name>A0ABD6LRJ5_9FIRM</name>
<evidence type="ECO:0000256" key="2">
    <source>
        <dbReference type="ARBA" id="ARBA00022971"/>
    </source>
</evidence>